<evidence type="ECO:0000313" key="1">
    <source>
        <dbReference type="EMBL" id="SHH34107.1"/>
    </source>
</evidence>
<dbReference type="STRING" id="1121409.SAMN02745124_00187"/>
<proteinExistence type="predicted"/>
<dbReference type="AlphaFoldDB" id="A0A1M5S673"/>
<sequence length="300" mass="34299">MTDHIIPREAPEKPLTAREQMVLAEHERTIVRDFAAFYRVGRALAEINRLRLYRTESGRTFEQYCKELWDMSKGRAHQLIDASAVYDQLQIQGEGEMSTNCRHSPDDPIDTALPLNEAQVRPLTRLKEYPEKVRLVWDEARKRAPRGKVTASHVKRAVKEYLGENIQHTVRVALRKVERTCSADFAQAFELLSQQIIKERNSGYKYTSRGAIVQALDQLRADIAKDGDVIKDPVLQGGSDDMNKLEAAGFSLFRMDRGTMTIRRRSENGGWSKEIGPFDTLKAMEAAFKELLLDDRHLRG</sequence>
<dbReference type="EMBL" id="FQXS01000001">
    <property type="protein sequence ID" value="SHH34107.1"/>
    <property type="molecule type" value="Genomic_DNA"/>
</dbReference>
<evidence type="ECO:0000313" key="2">
    <source>
        <dbReference type="Proteomes" id="UP000184139"/>
    </source>
</evidence>
<keyword evidence="2" id="KW-1185">Reference proteome</keyword>
<protein>
    <submittedName>
        <fullName evidence="1">Uncharacterized protein</fullName>
    </submittedName>
</protein>
<organism evidence="1 2">
    <name type="scientific">Desulfofustis glycolicus DSM 9705</name>
    <dbReference type="NCBI Taxonomy" id="1121409"/>
    <lineage>
        <taxon>Bacteria</taxon>
        <taxon>Pseudomonadati</taxon>
        <taxon>Thermodesulfobacteriota</taxon>
        <taxon>Desulfobulbia</taxon>
        <taxon>Desulfobulbales</taxon>
        <taxon>Desulfocapsaceae</taxon>
        <taxon>Desulfofustis</taxon>
    </lineage>
</organism>
<reference evidence="1 2" key="1">
    <citation type="submission" date="2016-11" db="EMBL/GenBank/DDBJ databases">
        <authorList>
            <person name="Jaros S."/>
            <person name="Januszkiewicz K."/>
            <person name="Wedrychowicz H."/>
        </authorList>
    </citation>
    <scope>NUCLEOTIDE SEQUENCE [LARGE SCALE GENOMIC DNA]</scope>
    <source>
        <strain evidence="1 2">DSM 9705</strain>
    </source>
</reference>
<gene>
    <name evidence="1" type="ORF">SAMN02745124_00187</name>
</gene>
<dbReference type="RefSeq" id="WP_073372952.1">
    <property type="nucleotide sequence ID" value="NZ_FQXS01000001.1"/>
</dbReference>
<dbReference type="OrthoDB" id="5422966at2"/>
<dbReference type="Proteomes" id="UP000184139">
    <property type="component" value="Unassembled WGS sequence"/>
</dbReference>
<name>A0A1M5S673_9BACT</name>
<accession>A0A1M5S673</accession>